<dbReference type="InterPro" id="IPR011333">
    <property type="entry name" value="SKP1/BTB/POZ_sf"/>
</dbReference>
<sequence length="285" mass="30575">MSNVFSSSKQSNIPWTLESALAASVSDGTFADVELSLFSRRLAAGKVGHPRPVYANSAVLKRASSYFHGLLEGGFVEGDVYAGSPSFPTSTDEYDYESDSDLEDDGIDETDVENEREVARGSEDAPPSPQAGDEPRKGKEIARPHSGTPAREASRPGLRRVMIKNSAFNTNDAVLRAGINFFEDHCVDISALPPLQRKLELISAGDFTHGVPVVLSLFNACITLNKKKKSSSSASLPPKTSEPLDTESPAESEKLHKDTIPFGQYGGFCSGPPVKSSGQRVGGRR</sequence>
<name>A0A8H7P1R6_9APHY</name>
<comment type="caution">
    <text evidence="2">The sequence shown here is derived from an EMBL/GenBank/DDBJ whole genome shotgun (WGS) entry which is preliminary data.</text>
</comment>
<dbReference type="EMBL" id="JADOXO010000102">
    <property type="protein sequence ID" value="KAF9813544.1"/>
    <property type="molecule type" value="Genomic_DNA"/>
</dbReference>
<reference evidence="2" key="2">
    <citation type="journal article" name="Front. Microbiol.">
        <title>Degradative Capacity of Two Strains of Rhodonia placenta: From Phenotype to Genotype.</title>
        <authorList>
            <person name="Kolle M."/>
            <person name="Horta M.A.C."/>
            <person name="Nowrousian M."/>
            <person name="Ohm R.A."/>
            <person name="Benz J.P."/>
            <person name="Pilgard A."/>
        </authorList>
    </citation>
    <scope>NUCLEOTIDE SEQUENCE</scope>
    <source>
        <strain evidence="2">FPRL280</strain>
    </source>
</reference>
<proteinExistence type="predicted"/>
<feature type="region of interest" description="Disordered" evidence="1">
    <location>
        <begin position="84"/>
        <end position="158"/>
    </location>
</feature>
<gene>
    <name evidence="2" type="ORF">IEO21_05525</name>
</gene>
<evidence type="ECO:0000313" key="3">
    <source>
        <dbReference type="Proteomes" id="UP000639403"/>
    </source>
</evidence>
<organism evidence="2 3">
    <name type="scientific">Rhodonia placenta</name>
    <dbReference type="NCBI Taxonomy" id="104341"/>
    <lineage>
        <taxon>Eukaryota</taxon>
        <taxon>Fungi</taxon>
        <taxon>Dikarya</taxon>
        <taxon>Basidiomycota</taxon>
        <taxon>Agaricomycotina</taxon>
        <taxon>Agaricomycetes</taxon>
        <taxon>Polyporales</taxon>
        <taxon>Adustoporiaceae</taxon>
        <taxon>Rhodonia</taxon>
    </lineage>
</organism>
<feature type="compositionally biased region" description="Acidic residues" evidence="1">
    <location>
        <begin position="92"/>
        <end position="112"/>
    </location>
</feature>
<accession>A0A8H7P1R6</accession>
<dbReference type="Gene3D" id="3.30.710.10">
    <property type="entry name" value="Potassium Channel Kv1.1, Chain A"/>
    <property type="match status" value="1"/>
</dbReference>
<evidence type="ECO:0000313" key="2">
    <source>
        <dbReference type="EMBL" id="KAF9813544.1"/>
    </source>
</evidence>
<reference evidence="2" key="1">
    <citation type="submission" date="2020-11" db="EMBL/GenBank/DDBJ databases">
        <authorList>
            <person name="Koelle M."/>
            <person name="Horta M.A.C."/>
            <person name="Nowrousian M."/>
            <person name="Ohm R.A."/>
            <person name="Benz P."/>
            <person name="Pilgard A."/>
        </authorList>
    </citation>
    <scope>NUCLEOTIDE SEQUENCE</scope>
    <source>
        <strain evidence="2">FPRL280</strain>
    </source>
</reference>
<dbReference type="AlphaFoldDB" id="A0A8H7P1R6"/>
<dbReference type="Proteomes" id="UP000639403">
    <property type="component" value="Unassembled WGS sequence"/>
</dbReference>
<feature type="compositionally biased region" description="Basic and acidic residues" evidence="1">
    <location>
        <begin position="133"/>
        <end position="143"/>
    </location>
</feature>
<feature type="compositionally biased region" description="Basic and acidic residues" evidence="1">
    <location>
        <begin position="113"/>
        <end position="123"/>
    </location>
</feature>
<feature type="region of interest" description="Disordered" evidence="1">
    <location>
        <begin position="229"/>
        <end position="285"/>
    </location>
</feature>
<evidence type="ECO:0000256" key="1">
    <source>
        <dbReference type="SAM" id="MobiDB-lite"/>
    </source>
</evidence>
<protein>
    <submittedName>
        <fullName evidence="2">Uncharacterized protein</fullName>
    </submittedName>
</protein>